<feature type="domain" description="DUF6259" evidence="1">
    <location>
        <begin position="337"/>
        <end position="452"/>
    </location>
</feature>
<organism evidence="2 3">
    <name type="scientific">Handelsmanbacteria sp. (strain RIFCSPLOWO2_12_FULL_64_10)</name>
    <dbReference type="NCBI Taxonomy" id="1817868"/>
    <lineage>
        <taxon>Bacteria</taxon>
        <taxon>Candidatus Handelsmaniibacteriota</taxon>
    </lineage>
</organism>
<dbReference type="GO" id="GO:0030246">
    <property type="term" value="F:carbohydrate binding"/>
    <property type="evidence" value="ECO:0007669"/>
    <property type="project" value="InterPro"/>
</dbReference>
<gene>
    <name evidence="2" type="ORF">A3F84_02660</name>
</gene>
<dbReference type="SUPFAM" id="SSF51445">
    <property type="entry name" value="(Trans)glycosidases"/>
    <property type="match status" value="1"/>
</dbReference>
<accession>A0A1F6CLV0</accession>
<evidence type="ECO:0000313" key="2">
    <source>
        <dbReference type="EMBL" id="OGG50105.1"/>
    </source>
</evidence>
<proteinExistence type="predicted"/>
<dbReference type="Pfam" id="PF19773">
    <property type="entry name" value="DUF6259"/>
    <property type="match status" value="1"/>
</dbReference>
<protein>
    <recommendedName>
        <fullName evidence="1">DUF6259 domain-containing protein</fullName>
    </recommendedName>
</protein>
<dbReference type="EMBL" id="MFKF01000214">
    <property type="protein sequence ID" value="OGG50105.1"/>
    <property type="molecule type" value="Genomic_DNA"/>
</dbReference>
<comment type="caution">
    <text evidence="2">The sequence shown here is derived from an EMBL/GenBank/DDBJ whole genome shotgun (WGS) entry which is preliminary data.</text>
</comment>
<dbReference type="InterPro" id="IPR046226">
    <property type="entry name" value="DUF6259"/>
</dbReference>
<reference evidence="2 3" key="1">
    <citation type="journal article" date="2016" name="Nat. Commun.">
        <title>Thousands of microbial genomes shed light on interconnected biogeochemical processes in an aquifer system.</title>
        <authorList>
            <person name="Anantharaman K."/>
            <person name="Brown C.T."/>
            <person name="Hug L.A."/>
            <person name="Sharon I."/>
            <person name="Castelle C.J."/>
            <person name="Probst A.J."/>
            <person name="Thomas B.C."/>
            <person name="Singh A."/>
            <person name="Wilkins M.J."/>
            <person name="Karaoz U."/>
            <person name="Brodie E.L."/>
            <person name="Williams K.H."/>
            <person name="Hubbard S.S."/>
            <person name="Banfield J.F."/>
        </authorList>
    </citation>
    <scope>NUCLEOTIDE SEQUENCE [LARGE SCALE GENOMIC DNA]</scope>
    <source>
        <strain evidence="3">RIFCSPLOWO2_12_FULL_64_10</strain>
    </source>
</reference>
<dbReference type="InterPro" id="IPR017853">
    <property type="entry name" value="GH"/>
</dbReference>
<dbReference type="Gene3D" id="2.70.98.10">
    <property type="match status" value="1"/>
</dbReference>
<dbReference type="AlphaFoldDB" id="A0A1F6CLV0"/>
<name>A0A1F6CLV0_HANXR</name>
<sequence length="755" mass="85057">MDKLVWNTFKPLRTAQADEGIVVEGGTFRYVFSGGSGLMSSVRILGREWLSGGHPLPDLWTADAVHPRGREYQAAKETRARVTLARARPEQVIIRAQGRYLDRQGTAFPLEYSLSYTVDVDGMVKVEVENRATGRGALRWLVFSKGTMPARLVEFINHSEDLARVEARTGAFLSEAAPQADGTALSGRFFPWLQFGNDTAGLDLTVDEADEIAYGVTDSRPYRDGLGNAGATCEVFRKGGQVSYEYFSIRNLYTPLSPGWTRRNRFYVGVVPAKPYDPALSDIRIHWMGPHQINPNFVYPTNEEIAGFAREGVNILLGCAHWRSGHYSRPLEPGETQRVIRACHRHGLRIIPYITFTDLDHPTPAFQAHGQEWQIEPVAEFRHLTNLMCYGAEGWREYWKREVETIFERFDFDGLYIDFWVGKMACFNPRHGCNRRYGRYTLPGIRDMAMDAFRRVKAQGAGHFILSNTNLFAGAMINNFVDIRLPGEWGNIEETPPEVVRGYLNSRRLGCNSLMLGGRIPRFTLRSISLSLRCQSPMTGWRRRRPAERRLFMKYADILRCFGVSRAESLGAWEEDGSLSAAPKDLVTYWYRNDRGVLVVGVDMAGRVGRRRIRVEDPARLGLHPRRAYLLYRPDAGRMLSDGPVAAQDVGWLSAELRAWEPLLVFLAPAKGRPQTLWATFSDGVEGEGWDGRKGALALTVKGVEGGETTVTVYAAGRRVVGATQGSKRLRHRAEGELVRLRAPCNRELSVRFES</sequence>
<dbReference type="InterPro" id="IPR014718">
    <property type="entry name" value="GH-type_carb-bd"/>
</dbReference>
<dbReference type="Proteomes" id="UP000178606">
    <property type="component" value="Unassembled WGS sequence"/>
</dbReference>
<evidence type="ECO:0000259" key="1">
    <source>
        <dbReference type="Pfam" id="PF19773"/>
    </source>
</evidence>
<evidence type="ECO:0000313" key="3">
    <source>
        <dbReference type="Proteomes" id="UP000178606"/>
    </source>
</evidence>